<sequence length="69" mass="7603">MAFGKIKKGVSTFRNDPLKHIQLHHAVFEGRTVVGNHSDIAGASPTQEQAQVQWQAVDVAQLTAAYRFV</sequence>
<dbReference type="Gramene" id="BGIOSGA027325-TA">
    <property type="protein sequence ID" value="BGIOSGA027325-PA"/>
    <property type="gene ID" value="BGIOSGA027325"/>
</dbReference>
<accession>B8B8Y9</accession>
<gene>
    <name evidence="1" type="ORF">OsI_28514</name>
</gene>
<keyword evidence="2" id="KW-1185">Reference proteome</keyword>
<dbReference type="Proteomes" id="UP000007015">
    <property type="component" value="Chromosome 8"/>
</dbReference>
<proteinExistence type="predicted"/>
<dbReference type="AlphaFoldDB" id="B8B8Y9"/>
<dbReference type="EMBL" id="CM000133">
    <property type="protein sequence ID" value="EEC83227.1"/>
    <property type="molecule type" value="Genomic_DNA"/>
</dbReference>
<evidence type="ECO:0000313" key="1">
    <source>
        <dbReference type="EMBL" id="EEC83227.1"/>
    </source>
</evidence>
<reference evidence="1 2" key="1">
    <citation type="journal article" date="2005" name="PLoS Biol.">
        <title>The genomes of Oryza sativa: a history of duplications.</title>
        <authorList>
            <person name="Yu J."/>
            <person name="Wang J."/>
            <person name="Lin W."/>
            <person name="Li S."/>
            <person name="Li H."/>
            <person name="Zhou J."/>
            <person name="Ni P."/>
            <person name="Dong W."/>
            <person name="Hu S."/>
            <person name="Zeng C."/>
            <person name="Zhang J."/>
            <person name="Zhang Y."/>
            <person name="Li R."/>
            <person name="Xu Z."/>
            <person name="Li S."/>
            <person name="Li X."/>
            <person name="Zheng H."/>
            <person name="Cong L."/>
            <person name="Lin L."/>
            <person name="Yin J."/>
            <person name="Geng J."/>
            <person name="Li G."/>
            <person name="Shi J."/>
            <person name="Liu J."/>
            <person name="Lv H."/>
            <person name="Li J."/>
            <person name="Wang J."/>
            <person name="Deng Y."/>
            <person name="Ran L."/>
            <person name="Shi X."/>
            <person name="Wang X."/>
            <person name="Wu Q."/>
            <person name="Li C."/>
            <person name="Ren X."/>
            <person name="Wang J."/>
            <person name="Wang X."/>
            <person name="Li D."/>
            <person name="Liu D."/>
            <person name="Zhang X."/>
            <person name="Ji Z."/>
            <person name="Zhao W."/>
            <person name="Sun Y."/>
            <person name="Zhang Z."/>
            <person name="Bao J."/>
            <person name="Han Y."/>
            <person name="Dong L."/>
            <person name="Ji J."/>
            <person name="Chen P."/>
            <person name="Wu S."/>
            <person name="Liu J."/>
            <person name="Xiao Y."/>
            <person name="Bu D."/>
            <person name="Tan J."/>
            <person name="Yang L."/>
            <person name="Ye C."/>
            <person name="Zhang J."/>
            <person name="Xu J."/>
            <person name="Zhou Y."/>
            <person name="Yu Y."/>
            <person name="Zhang B."/>
            <person name="Zhuang S."/>
            <person name="Wei H."/>
            <person name="Liu B."/>
            <person name="Lei M."/>
            <person name="Yu H."/>
            <person name="Li Y."/>
            <person name="Xu H."/>
            <person name="Wei S."/>
            <person name="He X."/>
            <person name="Fang L."/>
            <person name="Zhang Z."/>
            <person name="Zhang Y."/>
            <person name="Huang X."/>
            <person name="Su Z."/>
            <person name="Tong W."/>
            <person name="Li J."/>
            <person name="Tong Z."/>
            <person name="Li S."/>
            <person name="Ye J."/>
            <person name="Wang L."/>
            <person name="Fang L."/>
            <person name="Lei T."/>
            <person name="Chen C."/>
            <person name="Chen H."/>
            <person name="Xu Z."/>
            <person name="Li H."/>
            <person name="Huang H."/>
            <person name="Zhang F."/>
            <person name="Xu H."/>
            <person name="Li N."/>
            <person name="Zhao C."/>
            <person name="Li S."/>
            <person name="Dong L."/>
            <person name="Huang Y."/>
            <person name="Li L."/>
            <person name="Xi Y."/>
            <person name="Qi Q."/>
            <person name="Li W."/>
            <person name="Zhang B."/>
            <person name="Hu W."/>
            <person name="Zhang Y."/>
            <person name="Tian X."/>
            <person name="Jiao Y."/>
            <person name="Liang X."/>
            <person name="Jin J."/>
            <person name="Gao L."/>
            <person name="Zheng W."/>
            <person name="Hao B."/>
            <person name="Liu S."/>
            <person name="Wang W."/>
            <person name="Yuan L."/>
            <person name="Cao M."/>
            <person name="McDermott J."/>
            <person name="Samudrala R."/>
            <person name="Wang J."/>
            <person name="Wong G.K."/>
            <person name="Yang H."/>
        </authorList>
    </citation>
    <scope>NUCLEOTIDE SEQUENCE [LARGE SCALE GENOMIC DNA]</scope>
    <source>
        <strain evidence="2">cv. 93-11</strain>
    </source>
</reference>
<name>B8B8Y9_ORYSI</name>
<protein>
    <submittedName>
        <fullName evidence="1">Uncharacterized protein</fullName>
    </submittedName>
</protein>
<evidence type="ECO:0000313" key="2">
    <source>
        <dbReference type="Proteomes" id="UP000007015"/>
    </source>
</evidence>
<dbReference type="HOGENOM" id="CLU_2780373_0_0_1"/>
<organism evidence="1 2">
    <name type="scientific">Oryza sativa subsp. indica</name>
    <name type="common">Rice</name>
    <dbReference type="NCBI Taxonomy" id="39946"/>
    <lineage>
        <taxon>Eukaryota</taxon>
        <taxon>Viridiplantae</taxon>
        <taxon>Streptophyta</taxon>
        <taxon>Embryophyta</taxon>
        <taxon>Tracheophyta</taxon>
        <taxon>Spermatophyta</taxon>
        <taxon>Magnoliopsida</taxon>
        <taxon>Liliopsida</taxon>
        <taxon>Poales</taxon>
        <taxon>Poaceae</taxon>
        <taxon>BOP clade</taxon>
        <taxon>Oryzoideae</taxon>
        <taxon>Oryzeae</taxon>
        <taxon>Oryzinae</taxon>
        <taxon>Oryza</taxon>
        <taxon>Oryza sativa</taxon>
    </lineage>
</organism>